<proteinExistence type="predicted"/>
<keyword evidence="1" id="KW-0812">Transmembrane</keyword>
<gene>
    <name evidence="2" type="ORF">CLV75_3051</name>
</gene>
<evidence type="ECO:0000313" key="3">
    <source>
        <dbReference type="Proteomes" id="UP000271700"/>
    </source>
</evidence>
<dbReference type="EMBL" id="RCCT01000004">
    <property type="protein sequence ID" value="RLK03672.1"/>
    <property type="molecule type" value="Genomic_DNA"/>
</dbReference>
<sequence length="255" mass="27833">MLGLEIFVHSVRMVLRNLTQALQISVVPALIGGFLAIGLFFLFGIPFEEFNSETTGFPDGVTAASFTGFLLCFMIVIFGVMLWIVVSWHRFVLLEEYPSGLVPSFRFDRVLAYFGRLLMLGLIALIIMIPGTLIMSMMAQASAVLGILVWLGLIIFLTIGFYRASAILPAAAIGKPLKLSEAWQATSGASGAIALLVVLSILFQLLLQLLASLLLFVPIIGIFIVLFASMLIVPLINVSILTTIYGVFIEKRELS</sequence>
<comment type="caution">
    <text evidence="2">The sequence shown here is derived from an EMBL/GenBank/DDBJ whole genome shotgun (WGS) entry which is preliminary data.</text>
</comment>
<reference evidence="2 3" key="1">
    <citation type="submission" date="2018-10" db="EMBL/GenBank/DDBJ databases">
        <title>Genomic Encyclopedia of Archaeal and Bacterial Type Strains, Phase II (KMG-II): from individual species to whole genera.</title>
        <authorList>
            <person name="Goeker M."/>
        </authorList>
    </citation>
    <scope>NUCLEOTIDE SEQUENCE [LARGE SCALE GENOMIC DNA]</scope>
    <source>
        <strain evidence="2 3">DSM 29317</strain>
    </source>
</reference>
<feature type="transmembrane region" description="Helical" evidence="1">
    <location>
        <begin position="21"/>
        <end position="43"/>
    </location>
</feature>
<feature type="transmembrane region" description="Helical" evidence="1">
    <location>
        <begin position="215"/>
        <end position="248"/>
    </location>
</feature>
<dbReference type="Proteomes" id="UP000271700">
    <property type="component" value="Unassembled WGS sequence"/>
</dbReference>
<feature type="transmembrane region" description="Helical" evidence="1">
    <location>
        <begin position="63"/>
        <end position="89"/>
    </location>
</feature>
<dbReference type="RefSeq" id="WP_010442961.1">
    <property type="nucleotide sequence ID" value="NZ_AEYW01000022.1"/>
</dbReference>
<feature type="transmembrane region" description="Helical" evidence="1">
    <location>
        <begin position="110"/>
        <end position="135"/>
    </location>
</feature>
<feature type="transmembrane region" description="Helical" evidence="1">
    <location>
        <begin position="141"/>
        <end position="162"/>
    </location>
</feature>
<accession>A0A497Z7H7</accession>
<organism evidence="2 3">
    <name type="scientific">Ruegeria conchae</name>
    <dbReference type="NCBI Taxonomy" id="981384"/>
    <lineage>
        <taxon>Bacteria</taxon>
        <taxon>Pseudomonadati</taxon>
        <taxon>Pseudomonadota</taxon>
        <taxon>Alphaproteobacteria</taxon>
        <taxon>Rhodobacterales</taxon>
        <taxon>Roseobacteraceae</taxon>
        <taxon>Ruegeria</taxon>
    </lineage>
</organism>
<dbReference type="STRING" id="981384.GCA_000192475_00586"/>
<evidence type="ECO:0000313" key="2">
    <source>
        <dbReference type="EMBL" id="RLK03672.1"/>
    </source>
</evidence>
<keyword evidence="1" id="KW-1133">Transmembrane helix</keyword>
<protein>
    <recommendedName>
        <fullName evidence="4">Glycerophosphoryl diester phosphodiesterase membrane domain-containing protein</fullName>
    </recommendedName>
</protein>
<dbReference type="AlphaFoldDB" id="A0A497Z7H7"/>
<feature type="transmembrane region" description="Helical" evidence="1">
    <location>
        <begin position="182"/>
        <end position="203"/>
    </location>
</feature>
<keyword evidence="1" id="KW-0472">Membrane</keyword>
<keyword evidence="3" id="KW-1185">Reference proteome</keyword>
<evidence type="ECO:0000256" key="1">
    <source>
        <dbReference type="SAM" id="Phobius"/>
    </source>
</evidence>
<evidence type="ECO:0008006" key="4">
    <source>
        <dbReference type="Google" id="ProtNLM"/>
    </source>
</evidence>
<name>A0A497Z7H7_9RHOB</name>